<evidence type="ECO:0000313" key="4">
    <source>
        <dbReference type="Proteomes" id="UP000297031"/>
    </source>
</evidence>
<keyword evidence="2" id="KW-0560">Oxidoreductase</keyword>
<dbReference type="KEGG" id="mgod:E7746_12960"/>
<evidence type="ECO:0000256" key="1">
    <source>
        <dbReference type="ARBA" id="ARBA00006484"/>
    </source>
</evidence>
<reference evidence="3 4" key="1">
    <citation type="submission" date="2019-02" db="EMBL/GenBank/DDBJ databases">
        <title>Isolation and identification of novel species under the genus Muribaculum.</title>
        <authorList>
            <person name="Miyake S."/>
            <person name="Ding Y."/>
            <person name="Low A."/>
            <person name="Soh M."/>
            <person name="Seedorf H."/>
        </authorList>
    </citation>
    <scope>NUCLEOTIDE SEQUENCE [LARGE SCALE GENOMIC DNA]</scope>
    <source>
        <strain evidence="3 4">TLL-A4</strain>
    </source>
</reference>
<accession>A0A4P7VQX7</accession>
<protein>
    <submittedName>
        <fullName evidence="3">SDR family NAD(P)-dependent oxidoreductase</fullName>
    </submittedName>
</protein>
<organism evidence="3 4">
    <name type="scientific">Muribaculum gordoncarteri</name>
    <dbReference type="NCBI Taxonomy" id="2530390"/>
    <lineage>
        <taxon>Bacteria</taxon>
        <taxon>Pseudomonadati</taxon>
        <taxon>Bacteroidota</taxon>
        <taxon>Bacteroidia</taxon>
        <taxon>Bacteroidales</taxon>
        <taxon>Muribaculaceae</taxon>
        <taxon>Muribaculum</taxon>
    </lineage>
</organism>
<evidence type="ECO:0000256" key="2">
    <source>
        <dbReference type="ARBA" id="ARBA00023002"/>
    </source>
</evidence>
<proteinExistence type="inferred from homology"/>
<evidence type="ECO:0000313" key="3">
    <source>
        <dbReference type="EMBL" id="QCD36724.1"/>
    </source>
</evidence>
<gene>
    <name evidence="3" type="ORF">E7746_12960</name>
</gene>
<name>A0A4P7VQX7_9BACT</name>
<dbReference type="OrthoDB" id="597510at2"/>
<dbReference type="PANTHER" id="PTHR24320:SF148">
    <property type="entry name" value="NAD(P)-BINDING ROSSMANN-FOLD SUPERFAMILY PROTEIN"/>
    <property type="match status" value="1"/>
</dbReference>
<sequence>MGAINNKNTFTRSHQPMNNNPVHIVTGATGGIGSAIVDRLIESGVSHIVLACRNQDRAKAMIDRLSPCNVTLTAMQLDLESFDSVINFVMSIRERDMAVDTIFNNAGTMPGTMKLTADGYESATQTNFLSTALLTQMLLPRIVNGGAIVFTTSMTRHIAKLRTDWKQHAITHHHRFTTYGRSKLMLTHYALDLACELAPRGIRVNCSDPGIVDSGIITLGNPVVDKLSDKFFRPLISTPAQGAAPAINAANSQLTGQIFTLNHCTPIPESYLRDPLHSIASEAVNDALAISTSEAMQ</sequence>
<comment type="similarity">
    <text evidence="1">Belongs to the short-chain dehydrogenases/reductases (SDR) family.</text>
</comment>
<dbReference type="InterPro" id="IPR002347">
    <property type="entry name" value="SDR_fam"/>
</dbReference>
<dbReference type="GO" id="GO:0016491">
    <property type="term" value="F:oxidoreductase activity"/>
    <property type="evidence" value="ECO:0007669"/>
    <property type="project" value="UniProtKB-KW"/>
</dbReference>
<dbReference type="PRINTS" id="PR00081">
    <property type="entry name" value="GDHRDH"/>
</dbReference>
<dbReference type="Pfam" id="PF00106">
    <property type="entry name" value="adh_short"/>
    <property type="match status" value="1"/>
</dbReference>
<keyword evidence="4" id="KW-1185">Reference proteome</keyword>
<dbReference type="InterPro" id="IPR036291">
    <property type="entry name" value="NAD(P)-bd_dom_sf"/>
</dbReference>
<dbReference type="EMBL" id="CP039393">
    <property type="protein sequence ID" value="QCD36724.1"/>
    <property type="molecule type" value="Genomic_DNA"/>
</dbReference>
<dbReference type="PANTHER" id="PTHR24320">
    <property type="entry name" value="RETINOL DEHYDROGENASE"/>
    <property type="match status" value="1"/>
</dbReference>
<dbReference type="AlphaFoldDB" id="A0A4P7VQX7"/>
<dbReference type="SUPFAM" id="SSF51735">
    <property type="entry name" value="NAD(P)-binding Rossmann-fold domains"/>
    <property type="match status" value="1"/>
</dbReference>
<dbReference type="Gene3D" id="3.40.50.720">
    <property type="entry name" value="NAD(P)-binding Rossmann-like Domain"/>
    <property type="match status" value="1"/>
</dbReference>
<dbReference type="Proteomes" id="UP000297031">
    <property type="component" value="Chromosome"/>
</dbReference>